<protein>
    <submittedName>
        <fullName evidence="1">Uncharacterized protein</fullName>
    </submittedName>
</protein>
<name>A0A1G7V2C7_9SPHI</name>
<keyword evidence="2" id="KW-1185">Reference proteome</keyword>
<proteinExistence type="predicted"/>
<organism evidence="1 2">
    <name type="scientific">Pedobacter terrae</name>
    <dbReference type="NCBI Taxonomy" id="405671"/>
    <lineage>
        <taxon>Bacteria</taxon>
        <taxon>Pseudomonadati</taxon>
        <taxon>Bacteroidota</taxon>
        <taxon>Sphingobacteriia</taxon>
        <taxon>Sphingobacteriales</taxon>
        <taxon>Sphingobacteriaceae</taxon>
        <taxon>Pedobacter</taxon>
    </lineage>
</organism>
<reference evidence="2" key="1">
    <citation type="submission" date="2016-10" db="EMBL/GenBank/DDBJ databases">
        <authorList>
            <person name="Varghese N."/>
            <person name="Submissions S."/>
        </authorList>
    </citation>
    <scope>NUCLEOTIDE SEQUENCE [LARGE SCALE GENOMIC DNA]</scope>
    <source>
        <strain evidence="2">DSM 17933</strain>
    </source>
</reference>
<evidence type="ECO:0000313" key="2">
    <source>
        <dbReference type="Proteomes" id="UP000199643"/>
    </source>
</evidence>
<accession>A0A1G7V2C7</accession>
<dbReference type="Proteomes" id="UP000199643">
    <property type="component" value="Unassembled WGS sequence"/>
</dbReference>
<dbReference type="EMBL" id="FNCH01000007">
    <property type="protein sequence ID" value="SDG53867.1"/>
    <property type="molecule type" value="Genomic_DNA"/>
</dbReference>
<dbReference type="AlphaFoldDB" id="A0A1G7V2C7"/>
<evidence type="ECO:0000313" key="1">
    <source>
        <dbReference type="EMBL" id="SDG53867.1"/>
    </source>
</evidence>
<sequence>MQISLILVLNDDYFVCFARLRNLVSSSIVLVCNEDAGERQFYCLNATNRIANANLVNPHCKRGLFCGVPVAKTFLAPMS</sequence>
<gene>
    <name evidence="1" type="ORF">SAMN05421827_107226</name>
</gene>